<dbReference type="OrthoDB" id="407355at2759"/>
<dbReference type="Proteomes" id="UP000290189">
    <property type="component" value="Unassembled WGS sequence"/>
</dbReference>
<name>A0A0G4J399_PLABS</name>
<dbReference type="InterPro" id="IPR002509">
    <property type="entry name" value="NODB_dom"/>
</dbReference>
<feature type="transmembrane region" description="Helical" evidence="1">
    <location>
        <begin position="7"/>
        <end position="26"/>
    </location>
</feature>
<dbReference type="EMBL" id="OVEO01000010">
    <property type="protein sequence ID" value="SPQ98861.1"/>
    <property type="molecule type" value="Genomic_DNA"/>
</dbReference>
<dbReference type="Gene3D" id="3.20.20.370">
    <property type="entry name" value="Glycoside hydrolase/deacetylase"/>
    <property type="match status" value="1"/>
</dbReference>
<keyword evidence="5" id="KW-1185">Reference proteome</keyword>
<evidence type="ECO:0000313" key="5">
    <source>
        <dbReference type="Proteomes" id="UP000039324"/>
    </source>
</evidence>
<dbReference type="InterPro" id="IPR050248">
    <property type="entry name" value="Polysacc_deacetylase_ArnD"/>
</dbReference>
<keyword evidence="1" id="KW-1133">Transmembrane helix</keyword>
<dbReference type="SUPFAM" id="SSF88713">
    <property type="entry name" value="Glycoside hydrolase/deacetylase"/>
    <property type="match status" value="1"/>
</dbReference>
<organism evidence="3 5">
    <name type="scientific">Plasmodiophora brassicae</name>
    <name type="common">Clubroot disease agent</name>
    <dbReference type="NCBI Taxonomy" id="37360"/>
    <lineage>
        <taxon>Eukaryota</taxon>
        <taxon>Sar</taxon>
        <taxon>Rhizaria</taxon>
        <taxon>Endomyxa</taxon>
        <taxon>Phytomyxea</taxon>
        <taxon>Plasmodiophorida</taxon>
        <taxon>Plasmodiophoridae</taxon>
        <taxon>Plasmodiophora</taxon>
    </lineage>
</organism>
<accession>A0A0G4J399</accession>
<dbReference type="CDD" id="cd10917">
    <property type="entry name" value="CE4_NodB_like_6s_7s"/>
    <property type="match status" value="1"/>
</dbReference>
<dbReference type="Proteomes" id="UP000039324">
    <property type="component" value="Unassembled WGS sequence"/>
</dbReference>
<dbReference type="AlphaFoldDB" id="A0A0G4J399"/>
<evidence type="ECO:0000313" key="6">
    <source>
        <dbReference type="Proteomes" id="UP000290189"/>
    </source>
</evidence>
<reference evidence="3 5" key="1">
    <citation type="submission" date="2015-02" db="EMBL/GenBank/DDBJ databases">
        <authorList>
            <person name="Chooi Y.-H."/>
        </authorList>
    </citation>
    <scope>NUCLEOTIDE SEQUENCE [LARGE SCALE GENOMIC DNA]</scope>
    <source>
        <strain evidence="3">E3</strain>
    </source>
</reference>
<evidence type="ECO:0000256" key="1">
    <source>
        <dbReference type="SAM" id="Phobius"/>
    </source>
</evidence>
<proteinExistence type="predicted"/>
<dbReference type="GO" id="GO:0004099">
    <property type="term" value="F:chitin deacetylase activity"/>
    <property type="evidence" value="ECO:0007669"/>
    <property type="project" value="UniProtKB-ARBA"/>
</dbReference>
<reference evidence="4 6" key="2">
    <citation type="submission" date="2018-03" db="EMBL/GenBank/DDBJ databases">
        <authorList>
            <person name="Fogelqvist J."/>
        </authorList>
    </citation>
    <scope>NUCLEOTIDE SEQUENCE [LARGE SCALE GENOMIC DNA]</scope>
</reference>
<sequence>MNSLCRILLAFLIIACIVAPIVYYSVRNKHANGDASSNERKPYSSLHSMNWCGDRPVIALTFDDGPEPSTTPNVLADLKRLGIKATFFMSPAVDGEPTQQQCDLVKTVVDEGHVVQSHSYDHTDFLLKSPEEVDDNLSRNEEWIRKCAGQDAPVVSMFRPPYGNLEPARAKYISGLGYDIVTWTIDTDDYTGIKPDRILANVQKGFTALNGNGSAILLMHDKRYKEGQAAGSLELIHQYFTGLGYSFVTMDECRKMCTDPVCQTPGRIWPGVYDQPF</sequence>
<protein>
    <recommendedName>
        <fullName evidence="2">NodB homology domain-containing protein</fullName>
    </recommendedName>
</protein>
<feature type="domain" description="NodB homology" evidence="2">
    <location>
        <begin position="56"/>
        <end position="248"/>
    </location>
</feature>
<dbReference type="PANTHER" id="PTHR10587">
    <property type="entry name" value="GLYCOSYL TRANSFERASE-RELATED"/>
    <property type="match status" value="1"/>
</dbReference>
<geneLocation type="mitochondrion" evidence="4"/>
<keyword evidence="4" id="KW-0496">Mitochondrion</keyword>
<dbReference type="InterPro" id="IPR011330">
    <property type="entry name" value="Glyco_hydro/deAcase_b/a-brl"/>
</dbReference>
<dbReference type="PROSITE" id="PS51677">
    <property type="entry name" value="NODB"/>
    <property type="match status" value="1"/>
</dbReference>
<keyword evidence="1" id="KW-0472">Membrane</keyword>
<dbReference type="EMBL" id="CDSF01000122">
    <property type="protein sequence ID" value="CEP02007.1"/>
    <property type="molecule type" value="Genomic_DNA"/>
</dbReference>
<dbReference type="GO" id="GO:0005975">
    <property type="term" value="P:carbohydrate metabolic process"/>
    <property type="evidence" value="ECO:0007669"/>
    <property type="project" value="InterPro"/>
</dbReference>
<evidence type="ECO:0000259" key="2">
    <source>
        <dbReference type="PROSITE" id="PS51677"/>
    </source>
</evidence>
<dbReference type="Pfam" id="PF01522">
    <property type="entry name" value="Polysacc_deac_1"/>
    <property type="match status" value="1"/>
</dbReference>
<keyword evidence="1" id="KW-0812">Transmembrane</keyword>
<evidence type="ECO:0000313" key="3">
    <source>
        <dbReference type="EMBL" id="CEP02007.1"/>
    </source>
</evidence>
<evidence type="ECO:0000313" key="4">
    <source>
        <dbReference type="EMBL" id="SPQ98861.1"/>
    </source>
</evidence>
<gene>
    <name evidence="3" type="ORF">PBRA_002272</name>
    <name evidence="4" type="ORF">PLBR_LOCUS6076</name>
</gene>